<name>A0A0A0J504_9MICO</name>
<keyword evidence="1" id="KW-0175">Coiled coil</keyword>
<evidence type="ECO:0008006" key="4">
    <source>
        <dbReference type="Google" id="ProtNLM"/>
    </source>
</evidence>
<dbReference type="EMBL" id="AVPJ01000007">
    <property type="protein sequence ID" value="KGN32298.1"/>
    <property type="molecule type" value="Genomic_DNA"/>
</dbReference>
<sequence>MPGRSSKGLRMHTLAEKQQFVKEFHECVEWGAKTELLRRWNLHAEVGRQWVMAAEEGRLGPAAPTKRLNMGSEQRARLVALERENERLRAKVEAAEAALVIMGKAHELLDGTLKSSLGQDEVPVSLMSVEEYQAWLDRYKTS</sequence>
<proteinExistence type="predicted"/>
<feature type="coiled-coil region" evidence="1">
    <location>
        <begin position="71"/>
        <end position="98"/>
    </location>
</feature>
<gene>
    <name evidence="2" type="ORF">N802_18210</name>
</gene>
<dbReference type="Proteomes" id="UP000030002">
    <property type="component" value="Unassembled WGS sequence"/>
</dbReference>
<reference evidence="2 3" key="1">
    <citation type="submission" date="2013-08" db="EMBL/GenBank/DDBJ databases">
        <title>The genome sequence of Knoellia sinensis.</title>
        <authorList>
            <person name="Zhu W."/>
            <person name="Wang G."/>
        </authorList>
    </citation>
    <scope>NUCLEOTIDE SEQUENCE [LARGE SCALE GENOMIC DNA]</scope>
    <source>
        <strain evidence="2 3">KCTC 19936</strain>
    </source>
</reference>
<keyword evidence="3" id="KW-1185">Reference proteome</keyword>
<evidence type="ECO:0000256" key="1">
    <source>
        <dbReference type="SAM" id="Coils"/>
    </source>
</evidence>
<organism evidence="2 3">
    <name type="scientific">Knoellia sinensis KCTC 19936</name>
    <dbReference type="NCBI Taxonomy" id="1385520"/>
    <lineage>
        <taxon>Bacteria</taxon>
        <taxon>Bacillati</taxon>
        <taxon>Actinomycetota</taxon>
        <taxon>Actinomycetes</taxon>
        <taxon>Micrococcales</taxon>
        <taxon>Intrasporangiaceae</taxon>
        <taxon>Knoellia</taxon>
    </lineage>
</organism>
<dbReference type="STRING" id="1385520.N802_18210"/>
<evidence type="ECO:0000313" key="3">
    <source>
        <dbReference type="Proteomes" id="UP000030002"/>
    </source>
</evidence>
<dbReference type="eggNOG" id="COG2963">
    <property type="taxonomic scope" value="Bacteria"/>
</dbReference>
<protein>
    <recommendedName>
        <fullName evidence="4">Transposase</fullName>
    </recommendedName>
</protein>
<comment type="caution">
    <text evidence="2">The sequence shown here is derived from an EMBL/GenBank/DDBJ whole genome shotgun (WGS) entry which is preliminary data.</text>
</comment>
<dbReference type="AlphaFoldDB" id="A0A0A0J504"/>
<evidence type="ECO:0000313" key="2">
    <source>
        <dbReference type="EMBL" id="KGN32298.1"/>
    </source>
</evidence>
<accession>A0A0A0J504</accession>